<dbReference type="NCBIfam" id="TIGR02227">
    <property type="entry name" value="sigpep_I_bact"/>
    <property type="match status" value="1"/>
</dbReference>
<dbReference type="Pfam" id="PF10502">
    <property type="entry name" value="Peptidase_S26"/>
    <property type="match status" value="1"/>
</dbReference>
<dbReference type="GO" id="GO:0006465">
    <property type="term" value="P:signal peptide processing"/>
    <property type="evidence" value="ECO:0007669"/>
    <property type="project" value="InterPro"/>
</dbReference>
<evidence type="ECO:0000313" key="9">
    <source>
        <dbReference type="Proteomes" id="UP000501467"/>
    </source>
</evidence>
<evidence type="ECO:0000259" key="7">
    <source>
        <dbReference type="Pfam" id="PF10502"/>
    </source>
</evidence>
<dbReference type="GO" id="GO:0004252">
    <property type="term" value="F:serine-type endopeptidase activity"/>
    <property type="evidence" value="ECO:0007669"/>
    <property type="project" value="InterPro"/>
</dbReference>
<sequence length="191" mass="21385">MRKRLYSLVVPLILVACSQKVELGSTGMYPNYQVGEMVSLIPVDSLTYGDVIAYYSYIPGFQERAFKRIVGLPGDTIRFQDQQCIINGKKCEWEFIRKLFYEDDECEEYCERLPNGIKVNICKSVVPIDSTTATTSAIVVPAGSYFVAGDYRSGSIDSRSQGCIAADSIIGKSAKENEYLRISPIYHTTKQ</sequence>
<evidence type="ECO:0000313" key="8">
    <source>
        <dbReference type="EMBL" id="QKH83789.1"/>
    </source>
</evidence>
<comment type="catalytic activity">
    <reaction evidence="1 6">
        <text>Cleavage of hydrophobic, N-terminal signal or leader sequences from secreted and periplasmic proteins.</text>
        <dbReference type="EC" id="3.4.21.89"/>
    </reaction>
</comment>
<evidence type="ECO:0000256" key="3">
    <source>
        <dbReference type="ARBA" id="ARBA00013208"/>
    </source>
</evidence>
<proteinExistence type="inferred from homology"/>
<evidence type="ECO:0000256" key="2">
    <source>
        <dbReference type="ARBA" id="ARBA00009370"/>
    </source>
</evidence>
<dbReference type="PROSITE" id="PS51257">
    <property type="entry name" value="PROKAR_LIPOPROTEIN"/>
    <property type="match status" value="1"/>
</dbReference>
<feature type="domain" description="Peptidase S26" evidence="7">
    <location>
        <begin position="8"/>
        <end position="173"/>
    </location>
</feature>
<accession>A0AAP9SVL4</accession>
<dbReference type="SUPFAM" id="SSF51306">
    <property type="entry name" value="LexA/Signal peptidase"/>
    <property type="match status" value="1"/>
</dbReference>
<dbReference type="InterPro" id="IPR000223">
    <property type="entry name" value="Pept_S26A_signal_pept_1"/>
</dbReference>
<evidence type="ECO:0000256" key="5">
    <source>
        <dbReference type="ARBA" id="ARBA00022801"/>
    </source>
</evidence>
<evidence type="ECO:0000256" key="4">
    <source>
        <dbReference type="ARBA" id="ARBA00019232"/>
    </source>
</evidence>
<evidence type="ECO:0000256" key="1">
    <source>
        <dbReference type="ARBA" id="ARBA00000677"/>
    </source>
</evidence>
<protein>
    <recommendedName>
        <fullName evidence="4 6">Signal peptidase I</fullName>
        <ecNumber evidence="3 6">3.4.21.89</ecNumber>
    </recommendedName>
</protein>
<comment type="subcellular location">
    <subcellularLocation>
        <location evidence="6">Membrane</location>
        <topology evidence="6">Single-pass type II membrane protein</topology>
    </subcellularLocation>
</comment>
<dbReference type="Proteomes" id="UP000501467">
    <property type="component" value="Chromosome"/>
</dbReference>
<dbReference type="PROSITE" id="PS00760">
    <property type="entry name" value="SPASE_I_2"/>
    <property type="match status" value="1"/>
</dbReference>
<dbReference type="EMBL" id="CP054003">
    <property type="protein sequence ID" value="QKH83789.1"/>
    <property type="molecule type" value="Genomic_DNA"/>
</dbReference>
<dbReference type="RefSeq" id="WP_005777079.1">
    <property type="nucleotide sequence ID" value="NZ_CP054003.1"/>
</dbReference>
<comment type="similarity">
    <text evidence="2 6">Belongs to the peptidase S26 family.</text>
</comment>
<name>A0AAP9SVL4_BACFG</name>
<dbReference type="EC" id="3.4.21.89" evidence="3 6"/>
<dbReference type="InterPro" id="IPR019757">
    <property type="entry name" value="Pept_S26A_signal_pept_1_Lys-AS"/>
</dbReference>
<dbReference type="PRINTS" id="PR00727">
    <property type="entry name" value="LEADERPTASE"/>
</dbReference>
<gene>
    <name evidence="8" type="primary">lepB</name>
    <name evidence="8" type="ORF">FOC69_05220</name>
</gene>
<dbReference type="PANTHER" id="PTHR43390:SF1">
    <property type="entry name" value="CHLOROPLAST PROCESSING PEPTIDASE"/>
    <property type="match status" value="1"/>
</dbReference>
<dbReference type="InterPro" id="IPR019533">
    <property type="entry name" value="Peptidase_S26"/>
</dbReference>
<keyword evidence="5 6" id="KW-0378">Hydrolase</keyword>
<keyword evidence="6" id="KW-0645">Protease</keyword>
<dbReference type="InterPro" id="IPR036286">
    <property type="entry name" value="LexA/Signal_pep-like_sf"/>
</dbReference>
<evidence type="ECO:0000256" key="6">
    <source>
        <dbReference type="RuleBase" id="RU362042"/>
    </source>
</evidence>
<dbReference type="Gene3D" id="2.10.109.10">
    <property type="entry name" value="Umud Fragment, subunit A"/>
    <property type="match status" value="1"/>
</dbReference>
<dbReference type="AlphaFoldDB" id="A0AAP9SVL4"/>
<dbReference type="PANTHER" id="PTHR43390">
    <property type="entry name" value="SIGNAL PEPTIDASE I"/>
    <property type="match status" value="1"/>
</dbReference>
<dbReference type="GO" id="GO:0016020">
    <property type="term" value="C:membrane"/>
    <property type="evidence" value="ECO:0007669"/>
    <property type="project" value="UniProtKB-SubCell"/>
</dbReference>
<reference evidence="8 9" key="1">
    <citation type="submission" date="2020-05" db="EMBL/GenBank/DDBJ databases">
        <title>FDA dAtabase for Regulatory Grade micrObial Sequences (FDA-ARGOS): Supporting development and validation of Infectious Disease Dx tests.</title>
        <authorList>
            <person name="Bojja K."/>
            <person name="Kessler A."/>
            <person name="Tallon L."/>
            <person name="Sadzewicz L."/>
            <person name="Zhao X."/>
            <person name="Vavikolanu K."/>
            <person name="Mehta A."/>
            <person name="Aluvathingal J."/>
            <person name="Nadendla S."/>
            <person name="Myers T."/>
            <person name="Yan Y."/>
            <person name="Sichtig H."/>
        </authorList>
    </citation>
    <scope>NUCLEOTIDE SEQUENCE [LARGE SCALE GENOMIC DNA]</scope>
    <source>
        <strain evidence="8 9">FDAARGOS_763</strain>
    </source>
</reference>
<dbReference type="GO" id="GO:0009003">
    <property type="term" value="F:signal peptidase activity"/>
    <property type="evidence" value="ECO:0007669"/>
    <property type="project" value="UniProtKB-EC"/>
</dbReference>
<organism evidence="8 9">
    <name type="scientific">Bacteroides fragilis</name>
    <dbReference type="NCBI Taxonomy" id="817"/>
    <lineage>
        <taxon>Bacteria</taxon>
        <taxon>Pseudomonadati</taxon>
        <taxon>Bacteroidota</taxon>
        <taxon>Bacteroidia</taxon>
        <taxon>Bacteroidales</taxon>
        <taxon>Bacteroidaceae</taxon>
        <taxon>Bacteroides</taxon>
    </lineage>
</organism>